<dbReference type="EMBL" id="BMHH01000017">
    <property type="protein sequence ID" value="GGB03929.1"/>
    <property type="molecule type" value="Genomic_DNA"/>
</dbReference>
<dbReference type="RefSeq" id="WP_308429156.1">
    <property type="nucleotide sequence ID" value="NZ_BMHH01000017.1"/>
</dbReference>
<dbReference type="Proteomes" id="UP000646478">
    <property type="component" value="Unassembled WGS sequence"/>
</dbReference>
<sequence length="223" mass="23333">MARRIETQSAAFVALPWKRFAALSAVSALLGGCASFTPDGGMGPVTGYVGTVIRKDTAKITSLADAAAIQAKVKSLLAKPLTADSAVQLALLNNRGLQAEYNALGISEAAFVEASLPPSPVIGVERLATGGSLEIERRLVGDILAILTLPKRSDIARTQFEAAQQKAIEATFRTAAQTRRAYYNAVAARQTASLLEQARVSADADAAADLTRKLGETGCCEQA</sequence>
<gene>
    <name evidence="1" type="ORF">GCM10011491_35020</name>
</gene>
<dbReference type="PROSITE" id="PS51257">
    <property type="entry name" value="PROKAR_LIPOPROTEIN"/>
    <property type="match status" value="1"/>
</dbReference>
<name>A0A916SLY4_9HYPH</name>
<protein>
    <submittedName>
        <fullName evidence="1">Uncharacterized protein</fullName>
    </submittedName>
</protein>
<keyword evidence="2" id="KW-1185">Reference proteome</keyword>
<dbReference type="Gene3D" id="1.20.1600.10">
    <property type="entry name" value="Outer membrane efflux proteins (OEP)"/>
    <property type="match status" value="1"/>
</dbReference>
<evidence type="ECO:0000313" key="1">
    <source>
        <dbReference type="EMBL" id="GGB03929.1"/>
    </source>
</evidence>
<comment type="caution">
    <text evidence="1">The sequence shown here is derived from an EMBL/GenBank/DDBJ whole genome shotgun (WGS) entry which is preliminary data.</text>
</comment>
<organism evidence="1 2">
    <name type="scientific">Brucella endophytica</name>
    <dbReference type="NCBI Taxonomy" id="1963359"/>
    <lineage>
        <taxon>Bacteria</taxon>
        <taxon>Pseudomonadati</taxon>
        <taxon>Pseudomonadota</taxon>
        <taxon>Alphaproteobacteria</taxon>
        <taxon>Hyphomicrobiales</taxon>
        <taxon>Brucellaceae</taxon>
        <taxon>Brucella/Ochrobactrum group</taxon>
        <taxon>Brucella</taxon>
    </lineage>
</organism>
<reference evidence="1" key="1">
    <citation type="journal article" date="2014" name="Int. J. Syst. Evol. Microbiol.">
        <title>Complete genome sequence of Corynebacterium casei LMG S-19264T (=DSM 44701T), isolated from a smear-ripened cheese.</title>
        <authorList>
            <consortium name="US DOE Joint Genome Institute (JGI-PGF)"/>
            <person name="Walter F."/>
            <person name="Albersmeier A."/>
            <person name="Kalinowski J."/>
            <person name="Ruckert C."/>
        </authorList>
    </citation>
    <scope>NUCLEOTIDE SEQUENCE</scope>
    <source>
        <strain evidence="1">CGMCC 1.15082</strain>
    </source>
</reference>
<proteinExistence type="predicted"/>
<dbReference type="AlphaFoldDB" id="A0A916SLY4"/>
<dbReference type="SUPFAM" id="SSF56954">
    <property type="entry name" value="Outer membrane efflux proteins (OEP)"/>
    <property type="match status" value="1"/>
</dbReference>
<reference evidence="1" key="2">
    <citation type="submission" date="2020-09" db="EMBL/GenBank/DDBJ databases">
        <authorList>
            <person name="Sun Q."/>
            <person name="Zhou Y."/>
        </authorList>
    </citation>
    <scope>NUCLEOTIDE SEQUENCE</scope>
    <source>
        <strain evidence="1">CGMCC 1.15082</strain>
    </source>
</reference>
<evidence type="ECO:0000313" key="2">
    <source>
        <dbReference type="Proteomes" id="UP000646478"/>
    </source>
</evidence>
<accession>A0A916SLY4</accession>